<protein>
    <submittedName>
        <fullName evidence="2">Uncharacterized protein</fullName>
    </submittedName>
</protein>
<organism evidence="2 3">
    <name type="scientific">Sus scrofa</name>
    <name type="common">Pig</name>
    <dbReference type="NCBI Taxonomy" id="9823"/>
    <lineage>
        <taxon>Eukaryota</taxon>
        <taxon>Metazoa</taxon>
        <taxon>Chordata</taxon>
        <taxon>Craniata</taxon>
        <taxon>Vertebrata</taxon>
        <taxon>Euteleostomi</taxon>
        <taxon>Mammalia</taxon>
        <taxon>Eutheria</taxon>
        <taxon>Laurasiatheria</taxon>
        <taxon>Artiodactyla</taxon>
        <taxon>Suina</taxon>
        <taxon>Suidae</taxon>
        <taxon>Sus</taxon>
    </lineage>
</organism>
<dbReference type="GO" id="GO:0006412">
    <property type="term" value="P:translation"/>
    <property type="evidence" value="ECO:0007669"/>
    <property type="project" value="InterPro"/>
</dbReference>
<proteinExistence type="predicted"/>
<dbReference type="Gene3D" id="3.90.930.12">
    <property type="entry name" value="Ribosomal protein L6, alpha-beta domain"/>
    <property type="match status" value="1"/>
</dbReference>
<evidence type="ECO:0000313" key="2">
    <source>
        <dbReference type="Ensembl" id="ENSSSCP00045034002.1"/>
    </source>
</evidence>
<sequence length="121" mass="13938">VKTILSNQRSNSPENGDIAQKGHRKGARAAPQRGFNHISKKKKRLWVDKWWRNRKELAMVCTVCCHMWNVREGVTRASVTREVWVLTSPSPLHFGRMGLWVKYEISWVRNTSAVFESGTAC</sequence>
<dbReference type="Proteomes" id="UP000694728">
    <property type="component" value="Unplaced"/>
</dbReference>
<evidence type="ECO:0000256" key="1">
    <source>
        <dbReference type="SAM" id="MobiDB-lite"/>
    </source>
</evidence>
<dbReference type="Ensembl" id="ENSSSCT00045048891.1">
    <property type="protein sequence ID" value="ENSSSCP00045034002.1"/>
    <property type="gene ID" value="ENSSSCG00045028679.1"/>
</dbReference>
<dbReference type="GO" id="GO:0005840">
    <property type="term" value="C:ribosome"/>
    <property type="evidence" value="ECO:0007669"/>
    <property type="project" value="InterPro"/>
</dbReference>
<dbReference type="AlphaFoldDB" id="A0A8D1IIH6"/>
<dbReference type="InterPro" id="IPR036789">
    <property type="entry name" value="Ribosomal_uL6-like_a/b-dom_sf"/>
</dbReference>
<dbReference type="GO" id="GO:0003735">
    <property type="term" value="F:structural constituent of ribosome"/>
    <property type="evidence" value="ECO:0007669"/>
    <property type="project" value="InterPro"/>
</dbReference>
<accession>A0A8D1IIH6</accession>
<name>A0A8D1IIH6_PIG</name>
<feature type="region of interest" description="Disordered" evidence="1">
    <location>
        <begin position="1"/>
        <end position="35"/>
    </location>
</feature>
<feature type="compositionally biased region" description="Polar residues" evidence="1">
    <location>
        <begin position="1"/>
        <end position="14"/>
    </location>
</feature>
<dbReference type="GO" id="GO:0019843">
    <property type="term" value="F:rRNA binding"/>
    <property type="evidence" value="ECO:0007669"/>
    <property type="project" value="InterPro"/>
</dbReference>
<reference evidence="2" key="1">
    <citation type="submission" date="2025-08" db="UniProtKB">
        <authorList>
            <consortium name="Ensembl"/>
        </authorList>
    </citation>
    <scope>IDENTIFICATION</scope>
</reference>
<evidence type="ECO:0000313" key="3">
    <source>
        <dbReference type="Proteomes" id="UP000694728"/>
    </source>
</evidence>